<dbReference type="Gene3D" id="3.20.20.100">
    <property type="entry name" value="NADP-dependent oxidoreductase domain"/>
    <property type="match status" value="1"/>
</dbReference>
<dbReference type="InterPro" id="IPR023210">
    <property type="entry name" value="NADP_OxRdtase_dom"/>
</dbReference>
<accession>A0ABQ3LB02</accession>
<dbReference type="EMBL" id="BNAQ01000001">
    <property type="protein sequence ID" value="GHH09863.1"/>
    <property type="molecule type" value="Genomic_DNA"/>
</dbReference>
<feature type="domain" description="NADP-dependent oxidoreductase" evidence="1">
    <location>
        <begin position="7"/>
        <end position="311"/>
    </location>
</feature>
<evidence type="ECO:0000313" key="3">
    <source>
        <dbReference type="Proteomes" id="UP000652430"/>
    </source>
</evidence>
<organism evidence="2 3">
    <name type="scientific">Sphingomonas glacialis</name>
    <dbReference type="NCBI Taxonomy" id="658225"/>
    <lineage>
        <taxon>Bacteria</taxon>
        <taxon>Pseudomonadati</taxon>
        <taxon>Pseudomonadota</taxon>
        <taxon>Alphaproteobacteria</taxon>
        <taxon>Sphingomonadales</taxon>
        <taxon>Sphingomonadaceae</taxon>
        <taxon>Sphingomonas</taxon>
    </lineage>
</organism>
<evidence type="ECO:0000259" key="1">
    <source>
        <dbReference type="Pfam" id="PF00248"/>
    </source>
</evidence>
<dbReference type="Proteomes" id="UP000652430">
    <property type="component" value="Unassembled WGS sequence"/>
</dbReference>
<gene>
    <name evidence="2" type="ORF">GCM10008023_07030</name>
</gene>
<dbReference type="RefSeq" id="WP_189675118.1">
    <property type="nucleotide sequence ID" value="NZ_BNAQ01000001.1"/>
</dbReference>
<name>A0ABQ3LB02_9SPHN</name>
<sequence>MIALPTLGMGCAGIGNLYRPVDDRVAGETVAAALAAGIGYFDVAPHYGFGLGETRLGAALAEHDPQARALISTKVGRLLEPTDSDAAERHGFVDAPPLEPVFDYTYDAVLRSIDASRARLRRERIDLLFAHDLGAMVHGNDAARHMADFLAGGYLALRRLRDAGEVAGIGVGVNEIAVCHVLLDRVELDVILLAGRYTLLEQDAAAALIERCRATGTRLVIGGPYNSGILVEGSRTASHFDYAPPPASVVARVAELERACARFDVPLPAAALQFPLREAAVACVIPGLVGAEQVAATLQYAEWPIPDALWDAVGVPSPHEHAA</sequence>
<protein>
    <submittedName>
        <fullName evidence="2">D-threo-aldose 1-dehydrogenase</fullName>
    </submittedName>
</protein>
<dbReference type="SUPFAM" id="SSF51430">
    <property type="entry name" value="NAD(P)-linked oxidoreductase"/>
    <property type="match status" value="1"/>
</dbReference>
<dbReference type="PANTHER" id="PTHR42686:SF1">
    <property type="entry name" value="GH17980P-RELATED"/>
    <property type="match status" value="1"/>
</dbReference>
<proteinExistence type="predicted"/>
<dbReference type="InterPro" id="IPR036812">
    <property type="entry name" value="NAD(P)_OxRdtase_dom_sf"/>
</dbReference>
<comment type="caution">
    <text evidence="2">The sequence shown here is derived from an EMBL/GenBank/DDBJ whole genome shotgun (WGS) entry which is preliminary data.</text>
</comment>
<evidence type="ECO:0000313" key="2">
    <source>
        <dbReference type="EMBL" id="GHH09863.1"/>
    </source>
</evidence>
<reference evidence="3" key="1">
    <citation type="journal article" date="2019" name="Int. J. Syst. Evol. Microbiol.">
        <title>The Global Catalogue of Microorganisms (GCM) 10K type strain sequencing project: providing services to taxonomists for standard genome sequencing and annotation.</title>
        <authorList>
            <consortium name="The Broad Institute Genomics Platform"/>
            <consortium name="The Broad Institute Genome Sequencing Center for Infectious Disease"/>
            <person name="Wu L."/>
            <person name="Ma J."/>
        </authorList>
    </citation>
    <scope>NUCLEOTIDE SEQUENCE [LARGE SCALE GENOMIC DNA]</scope>
    <source>
        <strain evidence="3">CGMCC 1.8957</strain>
    </source>
</reference>
<dbReference type="Pfam" id="PF00248">
    <property type="entry name" value="Aldo_ket_red"/>
    <property type="match status" value="1"/>
</dbReference>
<keyword evidence="3" id="KW-1185">Reference proteome</keyword>
<dbReference type="PANTHER" id="PTHR42686">
    <property type="entry name" value="GH17980P-RELATED"/>
    <property type="match status" value="1"/>
</dbReference>
<dbReference type="InterPro" id="IPR020471">
    <property type="entry name" value="AKR"/>
</dbReference>